<dbReference type="OrthoDB" id="1939140at2759"/>
<evidence type="ECO:0000256" key="1">
    <source>
        <dbReference type="SAM" id="MobiDB-lite"/>
    </source>
</evidence>
<dbReference type="AlphaFoldDB" id="A0A8S0V3V4"/>
<accession>A0A8S0V3V4</accession>
<name>A0A8S0V3V4_OLEEU</name>
<comment type="caution">
    <text evidence="2">The sequence shown here is derived from an EMBL/GenBank/DDBJ whole genome shotgun (WGS) entry which is preliminary data.</text>
</comment>
<gene>
    <name evidence="2" type="ORF">OLEA9_A093430</name>
</gene>
<evidence type="ECO:0000313" key="2">
    <source>
        <dbReference type="EMBL" id="CAA3025898.1"/>
    </source>
</evidence>
<feature type="region of interest" description="Disordered" evidence="1">
    <location>
        <begin position="1"/>
        <end position="29"/>
    </location>
</feature>
<dbReference type="EMBL" id="CACTIH010009145">
    <property type="protein sequence ID" value="CAA3025898.1"/>
    <property type="molecule type" value="Genomic_DNA"/>
</dbReference>
<dbReference type="PANTHER" id="PTHR36760">
    <property type="entry name" value="ACIDIC LEUCINE-RICH NUCLEAR PHOSPHOPROTEIN 32 FAMILY B PROTEIN"/>
    <property type="match status" value="1"/>
</dbReference>
<keyword evidence="3" id="KW-1185">Reference proteome</keyword>
<sequence length="160" mass="18435">MQLNSIEMEEKRVEKQDVVTSGSEAAPTKNEKECGIAEYNEYTSKVFSYSGSVKKAKEWKRTLACKLFEERHHVDGGDGMDSLWETYEVEVEPICKTKTKKKKKSKIESYKGSGEEIDWQYGKMNMSMARHKLVRISKAIKGIGWLHYVSKKVHNNGDNY</sequence>
<proteinExistence type="predicted"/>
<evidence type="ECO:0000313" key="3">
    <source>
        <dbReference type="Proteomes" id="UP000594638"/>
    </source>
</evidence>
<dbReference type="PANTHER" id="PTHR36760:SF1">
    <property type="entry name" value="ACIDIC LEUCINE-RICH NUCLEAR PHOSPHOPROTEIN 32 FAMILY B PROTEIN"/>
    <property type="match status" value="1"/>
</dbReference>
<feature type="compositionally biased region" description="Basic and acidic residues" evidence="1">
    <location>
        <begin position="8"/>
        <end position="17"/>
    </location>
</feature>
<dbReference type="Gramene" id="OE9A093430T1">
    <property type="protein sequence ID" value="OE9A093430C1"/>
    <property type="gene ID" value="OE9A093430"/>
</dbReference>
<organism evidence="2 3">
    <name type="scientific">Olea europaea subsp. europaea</name>
    <dbReference type="NCBI Taxonomy" id="158383"/>
    <lineage>
        <taxon>Eukaryota</taxon>
        <taxon>Viridiplantae</taxon>
        <taxon>Streptophyta</taxon>
        <taxon>Embryophyta</taxon>
        <taxon>Tracheophyta</taxon>
        <taxon>Spermatophyta</taxon>
        <taxon>Magnoliopsida</taxon>
        <taxon>eudicotyledons</taxon>
        <taxon>Gunneridae</taxon>
        <taxon>Pentapetalae</taxon>
        <taxon>asterids</taxon>
        <taxon>lamiids</taxon>
        <taxon>Lamiales</taxon>
        <taxon>Oleaceae</taxon>
        <taxon>Oleeae</taxon>
        <taxon>Olea</taxon>
    </lineage>
</organism>
<dbReference type="Proteomes" id="UP000594638">
    <property type="component" value="Unassembled WGS sequence"/>
</dbReference>
<protein>
    <submittedName>
        <fullName evidence="2">Uncharacterized protein</fullName>
    </submittedName>
</protein>
<reference evidence="2 3" key="1">
    <citation type="submission" date="2019-12" db="EMBL/GenBank/DDBJ databases">
        <authorList>
            <person name="Alioto T."/>
            <person name="Alioto T."/>
            <person name="Gomez Garrido J."/>
        </authorList>
    </citation>
    <scope>NUCLEOTIDE SEQUENCE [LARGE SCALE GENOMIC DNA]</scope>
</reference>